<reference evidence="2" key="1">
    <citation type="submission" date="2024-07" db="EMBL/GenBank/DDBJ databases">
        <authorList>
            <person name="Yu S.T."/>
        </authorList>
    </citation>
    <scope>NUCLEOTIDE SEQUENCE</scope>
    <source>
        <strain evidence="2">R28</strain>
    </source>
</reference>
<evidence type="ECO:0000313" key="2">
    <source>
        <dbReference type="EMBL" id="XDQ33212.1"/>
    </source>
</evidence>
<feature type="region of interest" description="Disordered" evidence="1">
    <location>
        <begin position="1"/>
        <end position="37"/>
    </location>
</feature>
<accession>A0AB39PSD4</accession>
<organism evidence="2">
    <name type="scientific">Streptomyces sp. R28</name>
    <dbReference type="NCBI Taxonomy" id="3238628"/>
    <lineage>
        <taxon>Bacteria</taxon>
        <taxon>Bacillati</taxon>
        <taxon>Actinomycetota</taxon>
        <taxon>Actinomycetes</taxon>
        <taxon>Kitasatosporales</taxon>
        <taxon>Streptomycetaceae</taxon>
        <taxon>Streptomyces</taxon>
    </lineage>
</organism>
<evidence type="ECO:0000256" key="1">
    <source>
        <dbReference type="SAM" id="MobiDB-lite"/>
    </source>
</evidence>
<feature type="compositionally biased region" description="Basic and acidic residues" evidence="1">
    <location>
        <begin position="1"/>
        <end position="14"/>
    </location>
</feature>
<dbReference type="AlphaFoldDB" id="A0AB39PSD4"/>
<protein>
    <submittedName>
        <fullName evidence="2">Uncharacterized protein</fullName>
    </submittedName>
</protein>
<name>A0AB39PSD4_9ACTN</name>
<sequence>MSDQTEMHMSEYRRLKPRPCQKCGGTEKPHPANPVGGPDPKVVVAYYCTNRHCENSSGW</sequence>
<dbReference type="EMBL" id="CP163439">
    <property type="protein sequence ID" value="XDQ33212.1"/>
    <property type="molecule type" value="Genomic_DNA"/>
</dbReference>
<proteinExistence type="predicted"/>
<gene>
    <name evidence="2" type="ORF">AB5J49_07760</name>
</gene>
<dbReference type="RefSeq" id="WP_369167746.1">
    <property type="nucleotide sequence ID" value="NZ_CP163439.1"/>
</dbReference>